<evidence type="ECO:0000313" key="2">
    <source>
        <dbReference type="EMBL" id="MEW9570796.1"/>
    </source>
</evidence>
<evidence type="ECO:0008006" key="4">
    <source>
        <dbReference type="Google" id="ProtNLM"/>
    </source>
</evidence>
<organism evidence="2 3">
    <name type="scientific">Rhodanobacter lycopersici</name>
    <dbReference type="NCBI Taxonomy" id="3162487"/>
    <lineage>
        <taxon>Bacteria</taxon>
        <taxon>Pseudomonadati</taxon>
        <taxon>Pseudomonadota</taxon>
        <taxon>Gammaproteobacteria</taxon>
        <taxon>Lysobacterales</taxon>
        <taxon>Rhodanobacteraceae</taxon>
        <taxon>Rhodanobacter</taxon>
    </lineage>
</organism>
<proteinExistence type="predicted"/>
<accession>A0ABV3QAE4</accession>
<name>A0ABV3QAE4_9GAMM</name>
<keyword evidence="3" id="KW-1185">Reference proteome</keyword>
<comment type="caution">
    <text evidence="2">The sequence shown here is derived from an EMBL/GenBank/DDBJ whole genome shotgun (WGS) entry which is preliminary data.</text>
</comment>
<sequence length="115" mass="12066">MSRLPLRQLRRCRLLFVLALCAWMGLAGSVFAHADCCAGMGGMTGAMTMTHHGGAPAPLHADGVHIDCACAHMTVALPELTASIVPVRLVVATWQAWPAAASKLPHAPPLRPPLA</sequence>
<dbReference type="RefSeq" id="WP_367852869.1">
    <property type="nucleotide sequence ID" value="NZ_JBFOHK010000001.1"/>
</dbReference>
<reference evidence="2 3" key="1">
    <citation type="submission" date="2024-06" db="EMBL/GenBank/DDBJ databases">
        <authorList>
            <person name="Woo H."/>
        </authorList>
    </citation>
    <scope>NUCLEOTIDE SEQUENCE [LARGE SCALE GENOMIC DNA]</scope>
    <source>
        <strain evidence="2 3">Si-c</strain>
    </source>
</reference>
<protein>
    <recommendedName>
        <fullName evidence="4">DUF2946 domain-containing protein</fullName>
    </recommendedName>
</protein>
<dbReference type="Proteomes" id="UP001556220">
    <property type="component" value="Unassembled WGS sequence"/>
</dbReference>
<evidence type="ECO:0000313" key="3">
    <source>
        <dbReference type="Proteomes" id="UP001556220"/>
    </source>
</evidence>
<feature type="signal peptide" evidence="1">
    <location>
        <begin position="1"/>
        <end position="32"/>
    </location>
</feature>
<evidence type="ECO:0000256" key="1">
    <source>
        <dbReference type="SAM" id="SignalP"/>
    </source>
</evidence>
<gene>
    <name evidence="2" type="ORF">ABQJ54_03470</name>
</gene>
<keyword evidence="1" id="KW-0732">Signal</keyword>
<dbReference type="EMBL" id="JBFOHK010000001">
    <property type="protein sequence ID" value="MEW9570796.1"/>
    <property type="molecule type" value="Genomic_DNA"/>
</dbReference>
<feature type="chain" id="PRO_5046829432" description="DUF2946 domain-containing protein" evidence="1">
    <location>
        <begin position="33"/>
        <end position="115"/>
    </location>
</feature>